<dbReference type="InterPro" id="IPR013105">
    <property type="entry name" value="TPR_2"/>
</dbReference>
<feature type="repeat" description="TPR" evidence="4">
    <location>
        <begin position="363"/>
        <end position="396"/>
    </location>
</feature>
<organism evidence="6 7">
    <name type="scientific">Psittacicella gerlachiana</name>
    <dbReference type="NCBI Taxonomy" id="2028574"/>
    <lineage>
        <taxon>Bacteria</taxon>
        <taxon>Pseudomonadati</taxon>
        <taxon>Pseudomonadota</taxon>
        <taxon>Gammaproteobacteria</taxon>
        <taxon>Pasteurellales</taxon>
        <taxon>Psittacicellaceae</taxon>
        <taxon>Psittacicella</taxon>
    </lineage>
</organism>
<keyword evidence="7" id="KW-1185">Reference proteome</keyword>
<dbReference type="PANTHER" id="PTHR44858">
    <property type="entry name" value="TETRATRICOPEPTIDE REPEAT PROTEIN 6"/>
    <property type="match status" value="1"/>
</dbReference>
<name>A0A3A1YCR9_9GAMM</name>
<sequence length="653" mass="75316">MSELLFLIMPLIALISFFLGYIFKGSFSTWLLKRRTKQSYLDAMPLVIKDDNPQANEVVEKLLTTVEYIVDGNLIANTPSLQKNNVNKVAKVSKKAKENFEQQIKDLEQSLAQKPEVNVLVDDFYSQISQVHLQSKTKTWSQESAMQEQQGKLEALEQTLSTSSLNNPAVSALEQALAKGSKKSKGQTEEQEPFAARSLEDLFHPYSVLADDVGHLLEMQMMAGVICMQRGDYSRAIKIFRHILAIPSWKNEGHSLAQINLSRCYLKAGMYSSCLQNLLPLIGNDKYEHEVLDLLLQVYLLLQDWQSALAVAKEIYALRKNNSNLEQLCHFYLFRLLSTYLTLGHRRTMFSFQRIIELAPTCTRAYVTRANYHFALGDYHSALEDYEQAIKLRFELLPALINNLAYCYANIRSFGGKSLETFLQGLEVPEKWQYMLDLYHDQIVSNFNFLPYVHNFEFQDKARNSAEVFRELVMGQKTLEARDYEAELTQKAKLYQKKMSTGGFIENIVSLVKETKTQTEPEIYERLESLLESYQRNPQSIILERIFALVTELLTQMPAEEQETEKHHLLAAMFSFKRKKAEEGKQVEVTLTDKQIKFAEFLTRLQTQDLEARIKATYACSSCGYQHHDLFWLCPSCHKLETFTLHRLTFTKT</sequence>
<dbReference type="SUPFAM" id="SSF48452">
    <property type="entry name" value="TPR-like"/>
    <property type="match status" value="1"/>
</dbReference>
<evidence type="ECO:0000313" key="7">
    <source>
        <dbReference type="Proteomes" id="UP000265964"/>
    </source>
</evidence>
<dbReference type="Gene3D" id="1.25.40.10">
    <property type="entry name" value="Tetratricopeptide repeat domain"/>
    <property type="match status" value="2"/>
</dbReference>
<keyword evidence="3 4" id="KW-0802">TPR repeat</keyword>
<dbReference type="InterPro" id="IPR019734">
    <property type="entry name" value="TPR_rpt"/>
</dbReference>
<dbReference type="EMBL" id="NRJF01000088">
    <property type="protein sequence ID" value="RIY35465.1"/>
    <property type="molecule type" value="Genomic_DNA"/>
</dbReference>
<dbReference type="OrthoDB" id="507476at2"/>
<dbReference type="SMART" id="SM00028">
    <property type="entry name" value="TPR"/>
    <property type="match status" value="2"/>
</dbReference>
<dbReference type="AlphaFoldDB" id="A0A3A1YCR9"/>
<proteinExistence type="predicted"/>
<dbReference type="GO" id="GO:0046872">
    <property type="term" value="F:metal ion binding"/>
    <property type="evidence" value="ECO:0007669"/>
    <property type="project" value="UniProtKB-KW"/>
</dbReference>
<protein>
    <recommendedName>
        <fullName evidence="5">LapB rubredoxin metal binding domain-containing protein</fullName>
    </recommendedName>
</protein>
<evidence type="ECO:0000256" key="3">
    <source>
        <dbReference type="ARBA" id="ARBA00022803"/>
    </source>
</evidence>
<dbReference type="InterPro" id="IPR050498">
    <property type="entry name" value="Ycf3"/>
</dbReference>
<accession>A0A3A1YCR9</accession>
<reference evidence="6 7" key="1">
    <citation type="submission" date="2017-08" db="EMBL/GenBank/DDBJ databases">
        <title>Reclassification of Bisgaard taxon 37 and 44.</title>
        <authorList>
            <person name="Christensen H."/>
        </authorList>
    </citation>
    <scope>NUCLEOTIDE SEQUENCE [LARGE SCALE GENOMIC DNA]</scope>
    <source>
        <strain evidence="6 7">EEAB3T1</strain>
    </source>
</reference>
<evidence type="ECO:0000259" key="5">
    <source>
        <dbReference type="Pfam" id="PF18073"/>
    </source>
</evidence>
<evidence type="ECO:0000313" key="6">
    <source>
        <dbReference type="EMBL" id="RIY35465.1"/>
    </source>
</evidence>
<feature type="domain" description="LapB rubredoxin metal binding" evidence="5">
    <location>
        <begin position="618"/>
        <end position="643"/>
    </location>
</feature>
<dbReference type="Pfam" id="PF18073">
    <property type="entry name" value="Zn_ribbon_LapB"/>
    <property type="match status" value="1"/>
</dbReference>
<keyword evidence="2" id="KW-0677">Repeat</keyword>
<evidence type="ECO:0000256" key="4">
    <source>
        <dbReference type="PROSITE-ProRule" id="PRU00339"/>
    </source>
</evidence>
<dbReference type="InterPro" id="IPR041166">
    <property type="entry name" value="Rubredoxin_2"/>
</dbReference>
<keyword evidence="1" id="KW-0479">Metal-binding</keyword>
<dbReference type="Proteomes" id="UP000265964">
    <property type="component" value="Unassembled WGS sequence"/>
</dbReference>
<dbReference type="Pfam" id="PF07719">
    <property type="entry name" value="TPR_2"/>
    <property type="match status" value="1"/>
</dbReference>
<dbReference type="PROSITE" id="PS50005">
    <property type="entry name" value="TPR"/>
    <property type="match status" value="1"/>
</dbReference>
<gene>
    <name evidence="6" type="ORF">CKF59_03645</name>
</gene>
<evidence type="ECO:0000256" key="2">
    <source>
        <dbReference type="ARBA" id="ARBA00022737"/>
    </source>
</evidence>
<dbReference type="InterPro" id="IPR011990">
    <property type="entry name" value="TPR-like_helical_dom_sf"/>
</dbReference>
<evidence type="ECO:0000256" key="1">
    <source>
        <dbReference type="ARBA" id="ARBA00022723"/>
    </source>
</evidence>
<dbReference type="RefSeq" id="WP_119534625.1">
    <property type="nucleotide sequence ID" value="NZ_NRJF01000088.1"/>
</dbReference>
<comment type="caution">
    <text evidence="6">The sequence shown here is derived from an EMBL/GenBank/DDBJ whole genome shotgun (WGS) entry which is preliminary data.</text>
</comment>
<dbReference type="PANTHER" id="PTHR44858:SF1">
    <property type="entry name" value="UDP-N-ACETYLGLUCOSAMINE--PEPTIDE N-ACETYLGLUCOSAMINYLTRANSFERASE SPINDLY-RELATED"/>
    <property type="match status" value="1"/>
</dbReference>